<evidence type="ECO:0000313" key="2">
    <source>
        <dbReference type="Proteomes" id="UP000650628"/>
    </source>
</evidence>
<comment type="caution">
    <text evidence="1">The sequence shown here is derived from an EMBL/GenBank/DDBJ whole genome shotgun (WGS) entry which is preliminary data.</text>
</comment>
<gene>
    <name evidence="1" type="ORF">Pmi06nite_10960</name>
</gene>
<dbReference type="RefSeq" id="WP_203951692.1">
    <property type="nucleotide sequence ID" value="NZ_BOOO01000004.1"/>
</dbReference>
<evidence type="ECO:0008006" key="3">
    <source>
        <dbReference type="Google" id="ProtNLM"/>
    </source>
</evidence>
<dbReference type="SUPFAM" id="SSF55961">
    <property type="entry name" value="Bet v1-like"/>
    <property type="match status" value="1"/>
</dbReference>
<reference evidence="1 2" key="1">
    <citation type="submission" date="2021-01" db="EMBL/GenBank/DDBJ databases">
        <title>Whole genome shotgun sequence of Planotetraspora mira NBRC 15435.</title>
        <authorList>
            <person name="Komaki H."/>
            <person name="Tamura T."/>
        </authorList>
    </citation>
    <scope>NUCLEOTIDE SEQUENCE [LARGE SCALE GENOMIC DNA]</scope>
    <source>
        <strain evidence="1 2">NBRC 15435</strain>
    </source>
</reference>
<keyword evidence="2" id="KW-1185">Reference proteome</keyword>
<protein>
    <recommendedName>
        <fullName evidence="3">Polyketide cyclase / dehydrase and lipid transport</fullName>
    </recommendedName>
</protein>
<dbReference type="Proteomes" id="UP000650628">
    <property type="component" value="Unassembled WGS sequence"/>
</dbReference>
<dbReference type="EMBL" id="BOOO01000004">
    <property type="protein sequence ID" value="GII27654.1"/>
    <property type="molecule type" value="Genomic_DNA"/>
</dbReference>
<sequence>MITGLLGSSRREKGVRFANAVRIERPAGTVFDYLADLRNLPAWNYAIRETRPVTPGPAGLGSVYEQLRSLPRVMRERLEIVEYERDRRLVIEGGFGPFQGRAIYDLEGSATATHLVNRFELEAGALNVVSGLAARGMAGAVARNLQVLKDILEAHASHK</sequence>
<dbReference type="Gene3D" id="3.30.530.20">
    <property type="match status" value="1"/>
</dbReference>
<dbReference type="InterPro" id="IPR023393">
    <property type="entry name" value="START-like_dom_sf"/>
</dbReference>
<dbReference type="InterPro" id="IPR019587">
    <property type="entry name" value="Polyketide_cyclase/dehydratase"/>
</dbReference>
<accession>A0A8J3TK56</accession>
<dbReference type="AlphaFoldDB" id="A0A8J3TK56"/>
<evidence type="ECO:0000313" key="1">
    <source>
        <dbReference type="EMBL" id="GII27654.1"/>
    </source>
</evidence>
<organism evidence="1 2">
    <name type="scientific">Planotetraspora mira</name>
    <dbReference type="NCBI Taxonomy" id="58121"/>
    <lineage>
        <taxon>Bacteria</taxon>
        <taxon>Bacillati</taxon>
        <taxon>Actinomycetota</taxon>
        <taxon>Actinomycetes</taxon>
        <taxon>Streptosporangiales</taxon>
        <taxon>Streptosporangiaceae</taxon>
        <taxon>Planotetraspora</taxon>
    </lineage>
</organism>
<dbReference type="Pfam" id="PF10604">
    <property type="entry name" value="Polyketide_cyc2"/>
    <property type="match status" value="1"/>
</dbReference>
<proteinExistence type="predicted"/>
<name>A0A8J3TK56_9ACTN</name>